<gene>
    <name evidence="1" type="ORF">KBJ98_02205</name>
</gene>
<sequence>MEVVIINGKWTLNNKTYAELYGRERRIFEVLIAIKQVNTILASKRIIHLQQ</sequence>
<evidence type="ECO:0000313" key="1">
    <source>
        <dbReference type="EMBL" id="MBQ0907509.1"/>
    </source>
</evidence>
<accession>A0ABS5D0I0</accession>
<reference evidence="1 2" key="1">
    <citation type="submission" date="2021-04" db="EMBL/GenBank/DDBJ databases">
        <title>Description of novel Flavobacterium sp. F-328.</title>
        <authorList>
            <person name="Saticioglu I.B."/>
        </authorList>
    </citation>
    <scope>NUCLEOTIDE SEQUENCE [LARGE SCALE GENOMIC DNA]</scope>
    <source>
        <strain evidence="1 2">F-328</strain>
    </source>
</reference>
<organism evidence="1 2">
    <name type="scientific">Flavobacterium erciyesense</name>
    <dbReference type="NCBI Taxonomy" id="2825842"/>
    <lineage>
        <taxon>Bacteria</taxon>
        <taxon>Pseudomonadati</taxon>
        <taxon>Bacteroidota</taxon>
        <taxon>Flavobacteriia</taxon>
        <taxon>Flavobacteriales</taxon>
        <taxon>Flavobacteriaceae</taxon>
        <taxon>Flavobacterium</taxon>
    </lineage>
</organism>
<dbReference type="EMBL" id="JAGPXB010000001">
    <property type="protein sequence ID" value="MBQ0907509.1"/>
    <property type="molecule type" value="Genomic_DNA"/>
</dbReference>
<keyword evidence="2" id="KW-1185">Reference proteome</keyword>
<proteinExistence type="predicted"/>
<name>A0ABS5D0I0_9FLAO</name>
<evidence type="ECO:0000313" key="2">
    <source>
        <dbReference type="Proteomes" id="UP000679008"/>
    </source>
</evidence>
<dbReference type="Proteomes" id="UP000679008">
    <property type="component" value="Unassembled WGS sequence"/>
</dbReference>
<dbReference type="RefSeq" id="WP_210788055.1">
    <property type="nucleotide sequence ID" value="NZ_JAGPXB010000001.1"/>
</dbReference>
<comment type="caution">
    <text evidence="1">The sequence shown here is derived from an EMBL/GenBank/DDBJ whole genome shotgun (WGS) entry which is preliminary data.</text>
</comment>
<protein>
    <submittedName>
        <fullName evidence="1">Uncharacterized protein</fullName>
    </submittedName>
</protein>